<dbReference type="OrthoDB" id="3222at2759"/>
<keyword evidence="11" id="KW-1185">Reference proteome</keyword>
<name>E1ZTE1_CHLVA</name>
<evidence type="ECO:0000256" key="9">
    <source>
        <dbReference type="SAM" id="Phobius"/>
    </source>
</evidence>
<reference evidence="10 11" key="1">
    <citation type="journal article" date="2010" name="Plant Cell">
        <title>The Chlorella variabilis NC64A genome reveals adaptation to photosymbiosis, coevolution with viruses, and cryptic sex.</title>
        <authorList>
            <person name="Blanc G."/>
            <person name="Duncan G."/>
            <person name="Agarkova I."/>
            <person name="Borodovsky M."/>
            <person name="Gurnon J."/>
            <person name="Kuo A."/>
            <person name="Lindquist E."/>
            <person name="Lucas S."/>
            <person name="Pangilinan J."/>
            <person name="Polle J."/>
            <person name="Salamov A."/>
            <person name="Terry A."/>
            <person name="Yamada T."/>
            <person name="Dunigan D.D."/>
            <person name="Grigoriev I.V."/>
            <person name="Claverie J.M."/>
            <person name="Van Etten J.L."/>
        </authorList>
    </citation>
    <scope>NUCLEOTIDE SEQUENCE [LARGE SCALE GENOMIC DNA]</scope>
    <source>
        <strain evidence="10 11">NC64A</strain>
    </source>
</reference>
<feature type="transmembrane region" description="Helical" evidence="9">
    <location>
        <begin position="216"/>
        <end position="238"/>
    </location>
</feature>
<gene>
    <name evidence="10" type="ORF">CHLNCDRAFT_59382</name>
</gene>
<organism evidence="11">
    <name type="scientific">Chlorella variabilis</name>
    <name type="common">Green alga</name>
    <dbReference type="NCBI Taxonomy" id="554065"/>
    <lineage>
        <taxon>Eukaryota</taxon>
        <taxon>Viridiplantae</taxon>
        <taxon>Chlorophyta</taxon>
        <taxon>core chlorophytes</taxon>
        <taxon>Trebouxiophyceae</taxon>
        <taxon>Chlorellales</taxon>
        <taxon>Chlorellaceae</taxon>
        <taxon>Chlorella clade</taxon>
        <taxon>Chlorella</taxon>
    </lineage>
</organism>
<dbReference type="GO" id="GO:0015250">
    <property type="term" value="F:water channel activity"/>
    <property type="evidence" value="ECO:0007669"/>
    <property type="project" value="InterPro"/>
</dbReference>
<dbReference type="KEGG" id="cvr:CHLNCDRAFT_59382"/>
<dbReference type="InterPro" id="IPR000425">
    <property type="entry name" value="MIP"/>
</dbReference>
<dbReference type="AlphaFoldDB" id="E1ZTE1"/>
<evidence type="ECO:0000256" key="4">
    <source>
        <dbReference type="ARBA" id="ARBA00022737"/>
    </source>
</evidence>
<dbReference type="InParanoid" id="E1ZTE1"/>
<dbReference type="Proteomes" id="UP000008141">
    <property type="component" value="Unassembled WGS sequence"/>
</dbReference>
<feature type="transmembrane region" description="Helical" evidence="9">
    <location>
        <begin position="142"/>
        <end position="163"/>
    </location>
</feature>
<feature type="transmembrane region" description="Helical" evidence="9">
    <location>
        <begin position="22"/>
        <end position="40"/>
    </location>
</feature>
<keyword evidence="3 8" id="KW-0812">Transmembrane</keyword>
<feature type="transmembrane region" description="Helical" evidence="9">
    <location>
        <begin position="101"/>
        <end position="122"/>
    </location>
</feature>
<dbReference type="Pfam" id="PF00230">
    <property type="entry name" value="MIP"/>
    <property type="match status" value="1"/>
</dbReference>
<proteinExistence type="inferred from homology"/>
<comment type="similarity">
    <text evidence="7">Belongs to the MIP/aquaporin (TC 1.A.8) family. SIP (TC 1.A.8.10) subfamily.</text>
</comment>
<keyword evidence="2 8" id="KW-0813">Transport</keyword>
<dbReference type="STRING" id="554065.E1ZTE1"/>
<evidence type="ECO:0000313" key="10">
    <source>
        <dbReference type="EMBL" id="EFN50884.1"/>
    </source>
</evidence>
<evidence type="ECO:0000256" key="7">
    <source>
        <dbReference type="ARBA" id="ARBA00024030"/>
    </source>
</evidence>
<evidence type="ECO:0000256" key="8">
    <source>
        <dbReference type="RuleBase" id="RU000477"/>
    </source>
</evidence>
<dbReference type="InterPro" id="IPR044222">
    <property type="entry name" value="SIP1-1/2-like"/>
</dbReference>
<feature type="transmembrane region" description="Helical" evidence="9">
    <location>
        <begin position="60"/>
        <end position="81"/>
    </location>
</feature>
<dbReference type="SUPFAM" id="SSF81338">
    <property type="entry name" value="Aquaporin-like"/>
    <property type="match status" value="1"/>
</dbReference>
<keyword evidence="5 9" id="KW-1133">Transmembrane helix</keyword>
<dbReference type="eggNOG" id="KOG0223">
    <property type="taxonomic scope" value="Eukaryota"/>
</dbReference>
<dbReference type="PANTHER" id="PTHR46739:SF3">
    <property type="entry name" value="AQUAPORIN SIP1-1"/>
    <property type="match status" value="1"/>
</dbReference>
<evidence type="ECO:0000313" key="11">
    <source>
        <dbReference type="Proteomes" id="UP000008141"/>
    </source>
</evidence>
<accession>E1ZTE1</accession>
<evidence type="ECO:0000256" key="1">
    <source>
        <dbReference type="ARBA" id="ARBA00004141"/>
    </source>
</evidence>
<dbReference type="PANTHER" id="PTHR46739">
    <property type="entry name" value="AQUAPORIN SIP1-1"/>
    <property type="match status" value="1"/>
</dbReference>
<keyword evidence="4" id="KW-0677">Repeat</keyword>
<evidence type="ECO:0000256" key="5">
    <source>
        <dbReference type="ARBA" id="ARBA00022989"/>
    </source>
</evidence>
<evidence type="ECO:0000256" key="6">
    <source>
        <dbReference type="ARBA" id="ARBA00023136"/>
    </source>
</evidence>
<dbReference type="GO" id="GO:0016020">
    <property type="term" value="C:membrane"/>
    <property type="evidence" value="ECO:0007669"/>
    <property type="project" value="UniProtKB-SubCell"/>
</dbReference>
<evidence type="ECO:0000256" key="3">
    <source>
        <dbReference type="ARBA" id="ARBA00022692"/>
    </source>
</evidence>
<evidence type="ECO:0008006" key="12">
    <source>
        <dbReference type="Google" id="ProtNLM"/>
    </source>
</evidence>
<keyword evidence="6 9" id="KW-0472">Membrane</keyword>
<dbReference type="OMA" id="YVYWITP"/>
<dbReference type="RefSeq" id="XP_005842986.1">
    <property type="nucleotide sequence ID" value="XM_005842924.1"/>
</dbReference>
<dbReference type="FunCoup" id="E1ZTE1">
    <property type="interactions" value="420"/>
</dbReference>
<dbReference type="PRINTS" id="PR00783">
    <property type="entry name" value="MINTRINSICP"/>
</dbReference>
<evidence type="ECO:0000256" key="2">
    <source>
        <dbReference type="ARBA" id="ARBA00022448"/>
    </source>
</evidence>
<sequence length="264" mass="27871">MESPALQQQGADAPSITSSRKAFCDFAVTALFIGVTASFVELSKHVSPSLGLSPGGAGLALTLLLLVVLVPVCEQLGGALFNPANNAFLYATGQGSGQEHILRSVAQAVGGVVGALLATALLPVSWTRELSVMAVGLRPGVTLLEGVACEFILGSLLAFVVLLAGQLKSSALKLWIPLIATVVAVKAGASYTGPSLNPAFTFSWVFVYELQSPAEHLLVFWLAPIASGLFGGFAFRGYQLFQQDRTRRQQQQQGRRRAGRSKEE</sequence>
<dbReference type="EMBL" id="GL433871">
    <property type="protein sequence ID" value="EFN50884.1"/>
    <property type="molecule type" value="Genomic_DNA"/>
</dbReference>
<protein>
    <recommendedName>
        <fullName evidence="12">Aquaporin</fullName>
    </recommendedName>
</protein>
<dbReference type="Gene3D" id="1.20.1080.10">
    <property type="entry name" value="Glycerol uptake facilitator protein"/>
    <property type="match status" value="1"/>
</dbReference>
<dbReference type="GeneID" id="17350317"/>
<dbReference type="InterPro" id="IPR023271">
    <property type="entry name" value="Aquaporin-like"/>
</dbReference>
<comment type="subcellular location">
    <subcellularLocation>
        <location evidence="1">Membrane</location>
        <topology evidence="1">Multi-pass membrane protein</topology>
    </subcellularLocation>
</comment>
<feature type="transmembrane region" description="Helical" evidence="9">
    <location>
        <begin position="175"/>
        <end position="196"/>
    </location>
</feature>